<keyword evidence="2" id="KW-1185">Reference proteome</keyword>
<organism evidence="1 2">
    <name type="scientific">Sphingobacterium kitahiroshimense</name>
    <dbReference type="NCBI Taxonomy" id="470446"/>
    <lineage>
        <taxon>Bacteria</taxon>
        <taxon>Pseudomonadati</taxon>
        <taxon>Bacteroidota</taxon>
        <taxon>Sphingobacteriia</taxon>
        <taxon>Sphingobacteriales</taxon>
        <taxon>Sphingobacteriaceae</taxon>
        <taxon>Sphingobacterium</taxon>
    </lineage>
</organism>
<protein>
    <submittedName>
        <fullName evidence="1">Uncharacterized protein</fullName>
    </submittedName>
</protein>
<comment type="caution">
    <text evidence="1">The sequence shown here is derived from an EMBL/GenBank/DDBJ whole genome shotgun (WGS) entry which is preliminary data.</text>
</comment>
<gene>
    <name evidence="1" type="ORF">ABE541_01825</name>
</gene>
<evidence type="ECO:0000313" key="1">
    <source>
        <dbReference type="EMBL" id="MEN5375988.1"/>
    </source>
</evidence>
<dbReference type="Proteomes" id="UP001409291">
    <property type="component" value="Unassembled WGS sequence"/>
</dbReference>
<dbReference type="RefSeq" id="WP_021188135.1">
    <property type="nucleotide sequence ID" value="NZ_JAOQNK010000001.1"/>
</dbReference>
<reference evidence="1 2" key="1">
    <citation type="submission" date="2024-04" db="EMBL/GenBank/DDBJ databases">
        <title>WGS of bacteria from Torrens River.</title>
        <authorList>
            <person name="Wyrsch E.R."/>
            <person name="Drigo B."/>
        </authorList>
    </citation>
    <scope>NUCLEOTIDE SEQUENCE [LARGE SCALE GENOMIC DNA]</scope>
    <source>
        <strain evidence="1 2">TWI391</strain>
    </source>
</reference>
<sequence length="90" mass="10361">MVAYTQGSLDKIEELFKDQGYRVRYEKGTFKTGACVLQSSLVVVVNKFSNLEMKIQSLMAILTEIDIDQSRVNEKHLTIYTQITKLKSKR</sequence>
<name>A0ABV0BP96_9SPHI</name>
<dbReference type="EMBL" id="JBDJNQ010000001">
    <property type="protein sequence ID" value="MEN5375988.1"/>
    <property type="molecule type" value="Genomic_DNA"/>
</dbReference>
<accession>A0ABV0BP96</accession>
<proteinExistence type="predicted"/>
<evidence type="ECO:0000313" key="2">
    <source>
        <dbReference type="Proteomes" id="UP001409291"/>
    </source>
</evidence>